<keyword evidence="13" id="KW-1185">Reference proteome</keyword>
<comment type="similarity">
    <text evidence="7">Belongs to the methyl-accepting chemotaxis (MCP) protein family.</text>
</comment>
<sequence length="726" mass="80394">MNTIVSNGRKLRYSIKNDFLMLIRNRPVVIGNSSQNQMVVNPSSRRISGFLTQITHTSNICGMALKQNKQRMRNAFLTASAGWGQAKNRVSRAVNLSRLHKAWRLGLAFFFIVQKIKAFNLFMKGRTMDISRKINVLFAAGLIAMAVMAWWLSSHFLMQAKNSEIKTIHELLLNERQKQAENLVNNAFCVIETADFYETARNALREMRYGPKTLNLEASKGSEGDGGAKAKGSDYFFVVDVDGMFWVNPMHPELEETVALDLKDASGREYIKEIIETAKNSEDGAGDLMYTEAVEGSDRVQTKKGFFKLYEDWGWILCTGVPVDDIDVIAAGIDSNVAASFSGKKRSLVIYMALMGLLIIVLSRTLVWWKIVKPIKRATAMMREIAQGEADLTRRLKVESRDEIGQWAMSFNTFVENTQAMIREIMAHARNLQNASGEMRVVSDSLAAGTDQTSTETHWVTNSVNDMNVNLGDAAASLNETAHTVRQIAAASNKMNKSLAAIEKKTEDAMEVTKKAVVQAVDASEKILHLGRMAAFIGEVNEAIAEVTDQVNMLSINAAIEAAKAGDAGKGFQVVAREMKALSAQTAEASANIRSQIRQIQDTSHLAIDEVENITMVIKGIDGFVEEIVRATREQAGHTSNITRDIQETSRALDRVNDNVSSCSDSTRLIVRKISEVNTTAGDMAQGNQNLIANASMLTSMADQLQNMVFRFKITDERPPARAIMH</sequence>
<evidence type="ECO:0000256" key="3">
    <source>
        <dbReference type="ARBA" id="ARBA00022692"/>
    </source>
</evidence>
<dbReference type="InterPro" id="IPR003660">
    <property type="entry name" value="HAMP_dom"/>
</dbReference>
<dbReference type="GO" id="GO:0005886">
    <property type="term" value="C:plasma membrane"/>
    <property type="evidence" value="ECO:0007669"/>
    <property type="project" value="UniProtKB-SubCell"/>
</dbReference>
<evidence type="ECO:0000256" key="7">
    <source>
        <dbReference type="ARBA" id="ARBA00029447"/>
    </source>
</evidence>
<dbReference type="STRING" id="1121393.SAMN02745216_03755"/>
<keyword evidence="2" id="KW-1003">Cell membrane</keyword>
<feature type="transmembrane region" description="Helical" evidence="9">
    <location>
        <begin position="102"/>
        <end position="122"/>
    </location>
</feature>
<evidence type="ECO:0000259" key="11">
    <source>
        <dbReference type="PROSITE" id="PS50885"/>
    </source>
</evidence>
<gene>
    <name evidence="12" type="ORF">SAMN02745216_03755</name>
</gene>
<dbReference type="PROSITE" id="PS50111">
    <property type="entry name" value="CHEMOTAXIS_TRANSDUC_2"/>
    <property type="match status" value="1"/>
</dbReference>
<feature type="transmembrane region" description="Helical" evidence="9">
    <location>
        <begin position="348"/>
        <end position="369"/>
    </location>
</feature>
<dbReference type="SMART" id="SM00283">
    <property type="entry name" value="MA"/>
    <property type="match status" value="1"/>
</dbReference>
<keyword evidence="4 9" id="KW-1133">Transmembrane helix</keyword>
<dbReference type="InterPro" id="IPR033480">
    <property type="entry name" value="sCache_2"/>
</dbReference>
<protein>
    <submittedName>
        <fullName evidence="12">Methyl-accepting chemotaxis sensory transducer with Cache sensor</fullName>
    </submittedName>
</protein>
<evidence type="ECO:0000256" key="2">
    <source>
        <dbReference type="ARBA" id="ARBA00022475"/>
    </source>
</evidence>
<dbReference type="SMART" id="SM01049">
    <property type="entry name" value="Cache_2"/>
    <property type="match status" value="1"/>
</dbReference>
<dbReference type="Gene3D" id="1.10.287.950">
    <property type="entry name" value="Methyl-accepting chemotaxis protein"/>
    <property type="match status" value="1"/>
</dbReference>
<dbReference type="EMBL" id="FQZU01000028">
    <property type="protein sequence ID" value="SHK60480.1"/>
    <property type="molecule type" value="Genomic_DNA"/>
</dbReference>
<keyword evidence="3 9" id="KW-0812">Transmembrane</keyword>
<evidence type="ECO:0000256" key="4">
    <source>
        <dbReference type="ARBA" id="ARBA00022989"/>
    </source>
</evidence>
<evidence type="ECO:0000313" key="13">
    <source>
        <dbReference type="Proteomes" id="UP000183994"/>
    </source>
</evidence>
<dbReference type="AlphaFoldDB" id="A0A1M6TUB0"/>
<evidence type="ECO:0000256" key="8">
    <source>
        <dbReference type="PROSITE-ProRule" id="PRU00284"/>
    </source>
</evidence>
<keyword evidence="6 8" id="KW-0807">Transducer</keyword>
<name>A0A1M6TUB0_9BACT</name>
<reference evidence="13" key="1">
    <citation type="submission" date="2016-11" db="EMBL/GenBank/DDBJ databases">
        <authorList>
            <person name="Varghese N."/>
            <person name="Submissions S."/>
        </authorList>
    </citation>
    <scope>NUCLEOTIDE SEQUENCE [LARGE SCALE GENOMIC DNA]</scope>
    <source>
        <strain evidence="13">DSM 16219</strain>
    </source>
</reference>
<accession>A0A1M6TUB0</accession>
<dbReference type="PANTHER" id="PTHR32089">
    <property type="entry name" value="METHYL-ACCEPTING CHEMOTAXIS PROTEIN MCPB"/>
    <property type="match status" value="1"/>
</dbReference>
<dbReference type="Pfam" id="PF00672">
    <property type="entry name" value="HAMP"/>
    <property type="match status" value="1"/>
</dbReference>
<dbReference type="Pfam" id="PF17200">
    <property type="entry name" value="sCache_2"/>
    <property type="match status" value="1"/>
</dbReference>
<proteinExistence type="inferred from homology"/>
<dbReference type="SUPFAM" id="SSF58104">
    <property type="entry name" value="Methyl-accepting chemotaxis protein (MCP) signaling domain"/>
    <property type="match status" value="1"/>
</dbReference>
<dbReference type="Proteomes" id="UP000183994">
    <property type="component" value="Unassembled WGS sequence"/>
</dbReference>
<organism evidence="12 13">
    <name type="scientific">Desulfatibacillum alkenivorans DSM 16219</name>
    <dbReference type="NCBI Taxonomy" id="1121393"/>
    <lineage>
        <taxon>Bacteria</taxon>
        <taxon>Pseudomonadati</taxon>
        <taxon>Thermodesulfobacteriota</taxon>
        <taxon>Desulfobacteria</taxon>
        <taxon>Desulfobacterales</taxon>
        <taxon>Desulfatibacillaceae</taxon>
        <taxon>Desulfatibacillum</taxon>
    </lineage>
</organism>
<evidence type="ECO:0000256" key="9">
    <source>
        <dbReference type="SAM" id="Phobius"/>
    </source>
</evidence>
<evidence type="ECO:0000259" key="10">
    <source>
        <dbReference type="PROSITE" id="PS50111"/>
    </source>
</evidence>
<dbReference type="CDD" id="cd06225">
    <property type="entry name" value="HAMP"/>
    <property type="match status" value="1"/>
</dbReference>
<keyword evidence="5 9" id="KW-0472">Membrane</keyword>
<dbReference type="InterPro" id="IPR004089">
    <property type="entry name" value="MCPsignal_dom"/>
</dbReference>
<dbReference type="PROSITE" id="PS50885">
    <property type="entry name" value="HAMP"/>
    <property type="match status" value="1"/>
</dbReference>
<feature type="domain" description="Methyl-accepting transducer" evidence="10">
    <location>
        <begin position="442"/>
        <end position="675"/>
    </location>
</feature>
<dbReference type="SMART" id="SM00304">
    <property type="entry name" value="HAMP"/>
    <property type="match status" value="1"/>
</dbReference>
<evidence type="ECO:0000256" key="5">
    <source>
        <dbReference type="ARBA" id="ARBA00023136"/>
    </source>
</evidence>
<feature type="transmembrane region" description="Helical" evidence="9">
    <location>
        <begin position="134"/>
        <end position="152"/>
    </location>
</feature>
<evidence type="ECO:0000256" key="6">
    <source>
        <dbReference type="ARBA" id="ARBA00023224"/>
    </source>
</evidence>
<comment type="subcellular location">
    <subcellularLocation>
        <location evidence="1">Cell membrane</location>
        <topology evidence="1">Multi-pass membrane protein</topology>
    </subcellularLocation>
</comment>
<dbReference type="Pfam" id="PF00015">
    <property type="entry name" value="MCPsignal"/>
    <property type="match status" value="1"/>
</dbReference>
<feature type="domain" description="HAMP" evidence="11">
    <location>
        <begin position="369"/>
        <end position="423"/>
    </location>
</feature>
<dbReference type="PANTHER" id="PTHR32089:SF112">
    <property type="entry name" value="LYSOZYME-LIKE PROTEIN-RELATED"/>
    <property type="match status" value="1"/>
</dbReference>
<dbReference type="GO" id="GO:0007165">
    <property type="term" value="P:signal transduction"/>
    <property type="evidence" value="ECO:0007669"/>
    <property type="project" value="UniProtKB-KW"/>
</dbReference>
<dbReference type="Gene3D" id="3.30.450.20">
    <property type="entry name" value="PAS domain"/>
    <property type="match status" value="1"/>
</dbReference>
<evidence type="ECO:0000256" key="1">
    <source>
        <dbReference type="ARBA" id="ARBA00004651"/>
    </source>
</evidence>
<evidence type="ECO:0000313" key="12">
    <source>
        <dbReference type="EMBL" id="SHK60480.1"/>
    </source>
</evidence>